<name>A0AAW2Z610_9EUKA</name>
<keyword evidence="3" id="KW-0804">Transcription</keyword>
<feature type="region of interest" description="Disordered" evidence="5">
    <location>
        <begin position="1"/>
        <end position="29"/>
    </location>
</feature>
<sequence>MVEDGLENTGKGRNIKNKSDEKRSHGLEQCTTTIGLELNSEKASSSSPELELAENTHRINLSRDKIKKYFKCPQGLAARFLGVSISTLKRRFYDLEMGRWPYQSIPLEQRKKGLYYLINEVEPNNPKHLTDESIAIIQAAFRSSLQNKPGLNYDQYEDKTKKMDYQFLSYVPNTNPGSLRQHYQKCGKK</sequence>
<keyword evidence="1" id="KW-0805">Transcription regulation</keyword>
<keyword evidence="4" id="KW-0539">Nucleus</keyword>
<evidence type="ECO:0000259" key="6">
    <source>
        <dbReference type="PROSITE" id="PS51519"/>
    </source>
</evidence>
<feature type="domain" description="RWP-RK" evidence="6">
    <location>
        <begin position="43"/>
        <end position="128"/>
    </location>
</feature>
<evidence type="ECO:0000313" key="8">
    <source>
        <dbReference type="Proteomes" id="UP001431209"/>
    </source>
</evidence>
<evidence type="ECO:0000313" key="7">
    <source>
        <dbReference type="EMBL" id="KAL0484910.1"/>
    </source>
</evidence>
<dbReference type="AlphaFoldDB" id="A0AAW2Z610"/>
<evidence type="ECO:0000256" key="2">
    <source>
        <dbReference type="ARBA" id="ARBA00023125"/>
    </source>
</evidence>
<dbReference type="EMBL" id="JAOPGA020001083">
    <property type="protein sequence ID" value="KAL0484910.1"/>
    <property type="molecule type" value="Genomic_DNA"/>
</dbReference>
<feature type="compositionally biased region" description="Basic and acidic residues" evidence="5">
    <location>
        <begin position="17"/>
        <end position="26"/>
    </location>
</feature>
<evidence type="ECO:0000256" key="4">
    <source>
        <dbReference type="ARBA" id="ARBA00023242"/>
    </source>
</evidence>
<reference evidence="7 8" key="1">
    <citation type="submission" date="2024-03" db="EMBL/GenBank/DDBJ databases">
        <title>The Acrasis kona genome and developmental transcriptomes reveal deep origins of eukaryotic multicellular pathways.</title>
        <authorList>
            <person name="Sheikh S."/>
            <person name="Fu C.-J."/>
            <person name="Brown M.W."/>
            <person name="Baldauf S.L."/>
        </authorList>
    </citation>
    <scope>NUCLEOTIDE SEQUENCE [LARGE SCALE GENOMIC DNA]</scope>
    <source>
        <strain evidence="7 8">ATCC MYA-3509</strain>
    </source>
</reference>
<dbReference type="PROSITE" id="PS51519">
    <property type="entry name" value="RWP_RK"/>
    <property type="match status" value="1"/>
</dbReference>
<gene>
    <name evidence="7" type="ORF">AKO1_011786</name>
</gene>
<proteinExistence type="predicted"/>
<dbReference type="GO" id="GO:0003677">
    <property type="term" value="F:DNA binding"/>
    <property type="evidence" value="ECO:0007669"/>
    <property type="project" value="UniProtKB-KW"/>
</dbReference>
<protein>
    <recommendedName>
        <fullName evidence="6">RWP-RK domain-containing protein</fullName>
    </recommendedName>
</protein>
<accession>A0AAW2Z610</accession>
<keyword evidence="2" id="KW-0238">DNA-binding</keyword>
<evidence type="ECO:0000256" key="3">
    <source>
        <dbReference type="ARBA" id="ARBA00023163"/>
    </source>
</evidence>
<dbReference type="Pfam" id="PF02042">
    <property type="entry name" value="RWP-RK"/>
    <property type="match status" value="1"/>
</dbReference>
<evidence type="ECO:0000256" key="5">
    <source>
        <dbReference type="SAM" id="MobiDB-lite"/>
    </source>
</evidence>
<organism evidence="7 8">
    <name type="scientific">Acrasis kona</name>
    <dbReference type="NCBI Taxonomy" id="1008807"/>
    <lineage>
        <taxon>Eukaryota</taxon>
        <taxon>Discoba</taxon>
        <taxon>Heterolobosea</taxon>
        <taxon>Tetramitia</taxon>
        <taxon>Eutetramitia</taxon>
        <taxon>Acrasidae</taxon>
        <taxon>Acrasis</taxon>
    </lineage>
</organism>
<comment type="caution">
    <text evidence="7">The sequence shown here is derived from an EMBL/GenBank/DDBJ whole genome shotgun (WGS) entry which is preliminary data.</text>
</comment>
<dbReference type="Proteomes" id="UP001431209">
    <property type="component" value="Unassembled WGS sequence"/>
</dbReference>
<evidence type="ECO:0000256" key="1">
    <source>
        <dbReference type="ARBA" id="ARBA00023015"/>
    </source>
</evidence>
<dbReference type="InterPro" id="IPR003035">
    <property type="entry name" value="RWP-RK_dom"/>
</dbReference>
<keyword evidence="8" id="KW-1185">Reference proteome</keyword>